<reference evidence="2" key="1">
    <citation type="journal article" date="2023" name="Nat. Plants">
        <title>Single-cell RNA sequencing provides a high-resolution roadmap for understanding the multicellular compartmentation of specialized metabolism.</title>
        <authorList>
            <person name="Sun S."/>
            <person name="Shen X."/>
            <person name="Li Y."/>
            <person name="Li Y."/>
            <person name="Wang S."/>
            <person name="Li R."/>
            <person name="Zhang H."/>
            <person name="Shen G."/>
            <person name="Guo B."/>
            <person name="Wei J."/>
            <person name="Xu J."/>
            <person name="St-Pierre B."/>
            <person name="Chen S."/>
            <person name="Sun C."/>
        </authorList>
    </citation>
    <scope>NUCLEOTIDE SEQUENCE [LARGE SCALE GENOMIC DNA]</scope>
</reference>
<keyword evidence="2" id="KW-1185">Reference proteome</keyword>
<organism evidence="1 2">
    <name type="scientific">Catharanthus roseus</name>
    <name type="common">Madagascar periwinkle</name>
    <name type="synonym">Vinca rosea</name>
    <dbReference type="NCBI Taxonomy" id="4058"/>
    <lineage>
        <taxon>Eukaryota</taxon>
        <taxon>Viridiplantae</taxon>
        <taxon>Streptophyta</taxon>
        <taxon>Embryophyta</taxon>
        <taxon>Tracheophyta</taxon>
        <taxon>Spermatophyta</taxon>
        <taxon>Magnoliopsida</taxon>
        <taxon>eudicotyledons</taxon>
        <taxon>Gunneridae</taxon>
        <taxon>Pentapetalae</taxon>
        <taxon>asterids</taxon>
        <taxon>lamiids</taxon>
        <taxon>Gentianales</taxon>
        <taxon>Apocynaceae</taxon>
        <taxon>Rauvolfioideae</taxon>
        <taxon>Vinceae</taxon>
        <taxon>Catharanthinae</taxon>
        <taxon>Catharanthus</taxon>
    </lineage>
</organism>
<sequence length="148" mass="16318">MPFCYLGIPLFGVYLKVVDYGPLPDKVAKTLLAWSGLNLSYAGKLAVISSMVQGIKAFWLGIIPISLRCWIESQGSLGLRDTKRWNEALLARTLWNIHLKKDTTGSIWTAFPRGTSPNYSSARSLSMTNLLSPIFQTDAARAVNGSRP</sequence>
<accession>A0ACC0AAE0</accession>
<comment type="caution">
    <text evidence="1">The sequence shown here is derived from an EMBL/GenBank/DDBJ whole genome shotgun (WGS) entry which is preliminary data.</text>
</comment>
<protein>
    <submittedName>
        <fullName evidence="1">Uncharacterized protein</fullName>
    </submittedName>
</protein>
<name>A0ACC0AAE0_CATRO</name>
<evidence type="ECO:0000313" key="2">
    <source>
        <dbReference type="Proteomes" id="UP001060085"/>
    </source>
</evidence>
<gene>
    <name evidence="1" type="ORF">M9H77_26205</name>
</gene>
<dbReference type="Proteomes" id="UP001060085">
    <property type="component" value="Linkage Group LG06"/>
</dbReference>
<dbReference type="EMBL" id="CM044706">
    <property type="protein sequence ID" value="KAI5657412.1"/>
    <property type="molecule type" value="Genomic_DNA"/>
</dbReference>
<proteinExistence type="predicted"/>
<evidence type="ECO:0000313" key="1">
    <source>
        <dbReference type="EMBL" id="KAI5657412.1"/>
    </source>
</evidence>